<dbReference type="InterPro" id="IPR013362">
    <property type="entry name" value="Pilus_4_PilV"/>
</dbReference>
<protein>
    <recommendedName>
        <fullName evidence="3">Type IV pilus modification protein PilV</fullName>
    </recommendedName>
</protein>
<dbReference type="HOGENOM" id="CLU_103234_3_0_4"/>
<evidence type="ECO:0008006" key="3">
    <source>
        <dbReference type="Google" id="ProtNLM"/>
    </source>
</evidence>
<sequence length="181" mass="19153">MIEVLIAITISAFALLGLAGLQMAALKYQKVAHFRSLASQLGADMADRIRANASPVTKTAASGASNAVTYSLKNDQYSAAPPSTVPACASSAQADPPPCANAQEIANRDIYEWRVTLNRALAGGWGNVSAYDPKQGMTVTVYYSEPDKLLANASDANCDASVFPSGVEQKEMRCFQTTVMP</sequence>
<dbReference type="NCBIfam" id="TIGR02523">
    <property type="entry name" value="type_IV_pilV"/>
    <property type="match status" value="1"/>
</dbReference>
<dbReference type="EMBL" id="CP009962">
    <property type="protein sequence ID" value="AIY43279.1"/>
    <property type="molecule type" value="Genomic_DNA"/>
</dbReference>
<gene>
    <name evidence="1" type="ORF">LT85_4121</name>
</gene>
<evidence type="ECO:0000313" key="2">
    <source>
        <dbReference type="Proteomes" id="UP000030302"/>
    </source>
</evidence>
<dbReference type="KEGG" id="care:LT85_4121"/>
<dbReference type="Proteomes" id="UP000030302">
    <property type="component" value="Chromosome"/>
</dbReference>
<organism evidence="1 2">
    <name type="scientific">Collimonas arenae</name>
    <dbReference type="NCBI Taxonomy" id="279058"/>
    <lineage>
        <taxon>Bacteria</taxon>
        <taxon>Pseudomonadati</taxon>
        <taxon>Pseudomonadota</taxon>
        <taxon>Betaproteobacteria</taxon>
        <taxon>Burkholderiales</taxon>
        <taxon>Oxalobacteraceae</taxon>
        <taxon>Collimonas</taxon>
    </lineage>
</organism>
<proteinExistence type="predicted"/>
<reference evidence="2" key="1">
    <citation type="journal article" date="2014" name="Soil Biol. Biochem.">
        <title>Structure and function of bacterial communities in ageing soils: Insights from the Mendocino ecological staircase.</title>
        <authorList>
            <person name="Uroz S."/>
            <person name="Tech J.J."/>
            <person name="Sawaya N.A."/>
            <person name="Frey-Klett P."/>
            <person name="Leveau J.H.J."/>
        </authorList>
    </citation>
    <scope>NUCLEOTIDE SEQUENCE [LARGE SCALE GENOMIC DNA]</scope>
    <source>
        <strain evidence="2">Cal35</strain>
    </source>
</reference>
<accession>A0A0A1FI32</accession>
<name>A0A0A1FI32_9BURK</name>
<keyword evidence="2" id="KW-1185">Reference proteome</keyword>
<dbReference type="AlphaFoldDB" id="A0A0A1FI32"/>
<dbReference type="STRING" id="279058.LT85_4121"/>
<evidence type="ECO:0000313" key="1">
    <source>
        <dbReference type="EMBL" id="AIY43279.1"/>
    </source>
</evidence>